<dbReference type="SUPFAM" id="SSF53850">
    <property type="entry name" value="Periplasmic binding protein-like II"/>
    <property type="match status" value="1"/>
</dbReference>
<evidence type="ECO:0000256" key="4">
    <source>
        <dbReference type="ARBA" id="ARBA00022692"/>
    </source>
</evidence>
<evidence type="ECO:0000256" key="2">
    <source>
        <dbReference type="ARBA" id="ARBA00008685"/>
    </source>
</evidence>
<sequence>MPKIISINLAKATSLSQLFPDFTRNGHGHTMRVSVPPKYPFLFEVEEVAGGWVSKRGVYKFFIESLMTHFNYTFYVLPSTGHGSGTQFSNGTWNGVVGDVLYDLADFGTSSTPNAARFPLVTFATAMTYPFVSFIIGPPKITYSWKAIYWPFTPDLWFAIWLSLCFILIVFKLFQKIRKEKTDLRLYRHLVEYLSSALIGQGLEYPTTNSSRQLLAAWLFPALIINTLYVSKIVGLLAFPIYQQQPRTFEQLVKSGFSWGFDKSGGNLFAHFKSSSNPVFHQIFEKKENEKDAIDCFNLAIKKDFACITWTGVANYVAYKNLTFSHGKNPLVFTDDITLFVACGITFPRRTLHKNNFDNVIGRLRDSGQIDKWVQEDLENLRKEKHHWQLKMNMSVEDVGGDDGPDLLSLSNLLGVFYFYIGGHVAAIFLLVGEMLRKRYPLGICIFRVCARSGETIY</sequence>
<evidence type="ECO:0000256" key="9">
    <source>
        <dbReference type="SAM" id="Phobius"/>
    </source>
</evidence>
<feature type="transmembrane region" description="Helical" evidence="9">
    <location>
        <begin position="156"/>
        <end position="174"/>
    </location>
</feature>
<accession>A0ABP1QI81</accession>
<comment type="subcellular location">
    <subcellularLocation>
        <location evidence="1">Cell membrane</location>
        <topology evidence="1">Multi-pass membrane protein</topology>
    </subcellularLocation>
</comment>
<comment type="caution">
    <text evidence="11">The sequence shown here is derived from an EMBL/GenBank/DDBJ whole genome shotgun (WGS) entry which is preliminary data.</text>
</comment>
<feature type="transmembrane region" description="Helical" evidence="9">
    <location>
        <begin position="118"/>
        <end position="136"/>
    </location>
</feature>
<name>A0ABP1QI81_9HEXA</name>
<dbReference type="PANTHER" id="PTHR42643:SF24">
    <property type="entry name" value="IONOTROPIC RECEPTOR 60A"/>
    <property type="match status" value="1"/>
</dbReference>
<evidence type="ECO:0000256" key="3">
    <source>
        <dbReference type="ARBA" id="ARBA00022475"/>
    </source>
</evidence>
<dbReference type="EMBL" id="CAXLJM020000035">
    <property type="protein sequence ID" value="CAL8104288.1"/>
    <property type="molecule type" value="Genomic_DNA"/>
</dbReference>
<feature type="transmembrane region" description="Helical" evidence="9">
    <location>
        <begin position="215"/>
        <end position="239"/>
    </location>
</feature>
<proteinExistence type="inferred from homology"/>
<evidence type="ECO:0000259" key="10">
    <source>
        <dbReference type="Pfam" id="PF00060"/>
    </source>
</evidence>
<keyword evidence="4 9" id="KW-0812">Transmembrane</keyword>
<keyword evidence="6 9" id="KW-0472">Membrane</keyword>
<evidence type="ECO:0000256" key="8">
    <source>
        <dbReference type="ARBA" id="ARBA00023180"/>
    </source>
</evidence>
<keyword evidence="5 9" id="KW-1133">Transmembrane helix</keyword>
<dbReference type="Gene3D" id="1.10.287.70">
    <property type="match status" value="1"/>
</dbReference>
<evidence type="ECO:0000256" key="6">
    <source>
        <dbReference type="ARBA" id="ARBA00023136"/>
    </source>
</evidence>
<keyword evidence="8" id="KW-0325">Glycoprotein</keyword>
<comment type="similarity">
    <text evidence="2">Belongs to the glutamate-gated ion channel (TC 1.A.10.1) family.</text>
</comment>
<dbReference type="InterPro" id="IPR052192">
    <property type="entry name" value="Insect_Ionotropic_Sensory_Rcpt"/>
</dbReference>
<organism evidence="11 12">
    <name type="scientific">Orchesella dallaii</name>
    <dbReference type="NCBI Taxonomy" id="48710"/>
    <lineage>
        <taxon>Eukaryota</taxon>
        <taxon>Metazoa</taxon>
        <taxon>Ecdysozoa</taxon>
        <taxon>Arthropoda</taxon>
        <taxon>Hexapoda</taxon>
        <taxon>Collembola</taxon>
        <taxon>Entomobryomorpha</taxon>
        <taxon>Entomobryoidea</taxon>
        <taxon>Orchesellidae</taxon>
        <taxon>Orchesellinae</taxon>
        <taxon>Orchesella</taxon>
    </lineage>
</organism>
<feature type="domain" description="Ionotropic glutamate receptor C-terminal" evidence="10">
    <location>
        <begin position="155"/>
        <end position="423"/>
    </location>
</feature>
<evidence type="ECO:0000256" key="1">
    <source>
        <dbReference type="ARBA" id="ARBA00004651"/>
    </source>
</evidence>
<keyword evidence="7" id="KW-0675">Receptor</keyword>
<evidence type="ECO:0000313" key="11">
    <source>
        <dbReference type="EMBL" id="CAL8104288.1"/>
    </source>
</evidence>
<dbReference type="PANTHER" id="PTHR42643">
    <property type="entry name" value="IONOTROPIC RECEPTOR 20A-RELATED"/>
    <property type="match status" value="1"/>
</dbReference>
<evidence type="ECO:0000256" key="5">
    <source>
        <dbReference type="ARBA" id="ARBA00022989"/>
    </source>
</evidence>
<keyword evidence="3" id="KW-1003">Cell membrane</keyword>
<protein>
    <recommendedName>
        <fullName evidence="10">Ionotropic glutamate receptor C-terminal domain-containing protein</fullName>
    </recommendedName>
</protein>
<reference evidence="11 12" key="1">
    <citation type="submission" date="2024-08" db="EMBL/GenBank/DDBJ databases">
        <authorList>
            <person name="Cucini C."/>
            <person name="Frati F."/>
        </authorList>
    </citation>
    <scope>NUCLEOTIDE SEQUENCE [LARGE SCALE GENOMIC DNA]</scope>
</reference>
<gene>
    <name evidence="11" type="ORF">ODALV1_LOCUS11705</name>
</gene>
<dbReference type="InterPro" id="IPR001320">
    <property type="entry name" value="Iontro_rcpt_C"/>
</dbReference>
<dbReference type="Gene3D" id="3.40.190.10">
    <property type="entry name" value="Periplasmic binding protein-like II"/>
    <property type="match status" value="1"/>
</dbReference>
<dbReference type="Proteomes" id="UP001642540">
    <property type="component" value="Unassembled WGS sequence"/>
</dbReference>
<keyword evidence="12" id="KW-1185">Reference proteome</keyword>
<evidence type="ECO:0000256" key="7">
    <source>
        <dbReference type="ARBA" id="ARBA00023170"/>
    </source>
</evidence>
<feature type="transmembrane region" description="Helical" evidence="9">
    <location>
        <begin position="413"/>
        <end position="432"/>
    </location>
</feature>
<dbReference type="Pfam" id="PF00060">
    <property type="entry name" value="Lig_chan"/>
    <property type="match status" value="1"/>
</dbReference>
<evidence type="ECO:0000313" key="12">
    <source>
        <dbReference type="Proteomes" id="UP001642540"/>
    </source>
</evidence>